<evidence type="ECO:0000256" key="1">
    <source>
        <dbReference type="SAM" id="MobiDB-lite"/>
    </source>
</evidence>
<dbReference type="EMBL" id="RBLG01000004">
    <property type="protein sequence ID" value="RKS45076.1"/>
    <property type="molecule type" value="Genomic_DNA"/>
</dbReference>
<dbReference type="AlphaFoldDB" id="A0A495P538"/>
<dbReference type="OrthoDB" id="1452960at2"/>
<name>A0A495P538_9FLAO</name>
<keyword evidence="2" id="KW-0732">Signal</keyword>
<reference evidence="3 4" key="1">
    <citation type="submission" date="2018-10" db="EMBL/GenBank/DDBJ databases">
        <title>Genomic Encyclopedia of Archaeal and Bacterial Type Strains, Phase II (KMG-II): from individual species to whole genera.</title>
        <authorList>
            <person name="Goeker M."/>
        </authorList>
    </citation>
    <scope>NUCLEOTIDE SEQUENCE [LARGE SCALE GENOMIC DNA]</scope>
    <source>
        <strain evidence="3 4">DSM 19839</strain>
    </source>
</reference>
<organism evidence="3 4">
    <name type="scientific">Gillisia mitskevichiae</name>
    <dbReference type="NCBI Taxonomy" id="270921"/>
    <lineage>
        <taxon>Bacteria</taxon>
        <taxon>Pseudomonadati</taxon>
        <taxon>Bacteroidota</taxon>
        <taxon>Flavobacteriia</taxon>
        <taxon>Flavobacteriales</taxon>
        <taxon>Flavobacteriaceae</taxon>
        <taxon>Gillisia</taxon>
    </lineage>
</organism>
<evidence type="ECO:0000256" key="2">
    <source>
        <dbReference type="SAM" id="SignalP"/>
    </source>
</evidence>
<feature type="signal peptide" evidence="2">
    <location>
        <begin position="1"/>
        <end position="18"/>
    </location>
</feature>
<accession>A0A495P538</accession>
<protein>
    <recommendedName>
        <fullName evidence="5">YARHG domain-containing protein</fullName>
    </recommendedName>
</protein>
<keyword evidence="4" id="KW-1185">Reference proteome</keyword>
<sequence length="159" mass="19337">MKKLLILLFVLTTLSCNAQEKEKKEQNKDQKLSSAQPEEKWDVKKEYDEEGNLIRYDSVYSWKYSTIEGDSISQNLDSIMDNFRRYFEVKAPYKWENYFSYFPKNDSLFMNDFFADDYFLRNWRRQNLELEEFIRQIDSSRNSFLRKNHPGLMKSKIDN</sequence>
<dbReference type="RefSeq" id="WP_147405658.1">
    <property type="nucleotide sequence ID" value="NZ_RBLG01000004.1"/>
</dbReference>
<proteinExistence type="predicted"/>
<dbReference type="PROSITE" id="PS51257">
    <property type="entry name" value="PROKAR_LIPOPROTEIN"/>
    <property type="match status" value="1"/>
</dbReference>
<feature type="region of interest" description="Disordered" evidence="1">
    <location>
        <begin position="20"/>
        <end position="39"/>
    </location>
</feature>
<feature type="chain" id="PRO_5019758760" description="YARHG domain-containing protein" evidence="2">
    <location>
        <begin position="19"/>
        <end position="159"/>
    </location>
</feature>
<evidence type="ECO:0000313" key="4">
    <source>
        <dbReference type="Proteomes" id="UP000276282"/>
    </source>
</evidence>
<evidence type="ECO:0000313" key="3">
    <source>
        <dbReference type="EMBL" id="RKS45076.1"/>
    </source>
</evidence>
<dbReference type="Proteomes" id="UP000276282">
    <property type="component" value="Unassembled WGS sequence"/>
</dbReference>
<gene>
    <name evidence="3" type="ORF">BC962_2751</name>
</gene>
<comment type="caution">
    <text evidence="3">The sequence shown here is derived from an EMBL/GenBank/DDBJ whole genome shotgun (WGS) entry which is preliminary data.</text>
</comment>
<evidence type="ECO:0008006" key="5">
    <source>
        <dbReference type="Google" id="ProtNLM"/>
    </source>
</evidence>